<feature type="transmembrane region" description="Helical" evidence="6">
    <location>
        <begin position="198"/>
        <end position="219"/>
    </location>
</feature>
<name>A0A4S4BJQ7_9BACL</name>
<organism evidence="7 8">
    <name type="scientific">Cohnella fermenti</name>
    <dbReference type="NCBI Taxonomy" id="2565925"/>
    <lineage>
        <taxon>Bacteria</taxon>
        <taxon>Bacillati</taxon>
        <taxon>Bacillota</taxon>
        <taxon>Bacilli</taxon>
        <taxon>Bacillales</taxon>
        <taxon>Paenibacillaceae</taxon>
        <taxon>Cohnella</taxon>
    </lineage>
</organism>
<keyword evidence="4 6" id="KW-1133">Transmembrane helix</keyword>
<evidence type="ECO:0000256" key="4">
    <source>
        <dbReference type="ARBA" id="ARBA00022989"/>
    </source>
</evidence>
<keyword evidence="5 6" id="KW-0472">Membrane</keyword>
<comment type="subcellular location">
    <subcellularLocation>
        <location evidence="1">Membrane</location>
        <topology evidence="1">Multi-pass membrane protein</topology>
    </subcellularLocation>
</comment>
<dbReference type="Proteomes" id="UP000310636">
    <property type="component" value="Unassembled WGS sequence"/>
</dbReference>
<dbReference type="EMBL" id="SSOB01000047">
    <property type="protein sequence ID" value="THF73952.1"/>
    <property type="molecule type" value="Genomic_DNA"/>
</dbReference>
<evidence type="ECO:0000256" key="5">
    <source>
        <dbReference type="ARBA" id="ARBA00023136"/>
    </source>
</evidence>
<dbReference type="GO" id="GO:0016020">
    <property type="term" value="C:membrane"/>
    <property type="evidence" value="ECO:0007669"/>
    <property type="project" value="UniProtKB-SubCell"/>
</dbReference>
<feature type="transmembrane region" description="Helical" evidence="6">
    <location>
        <begin position="35"/>
        <end position="54"/>
    </location>
</feature>
<evidence type="ECO:0000256" key="6">
    <source>
        <dbReference type="SAM" id="Phobius"/>
    </source>
</evidence>
<protein>
    <submittedName>
        <fullName evidence="7">AI-2E family transporter</fullName>
    </submittedName>
</protein>
<comment type="similarity">
    <text evidence="2">Belongs to the autoinducer-2 exporter (AI-2E) (TC 2.A.86) family.</text>
</comment>
<sequence length="339" mass="38715">MGMIREFFASPIVRKIAVCLFVLAAVYLLRDMLNLLLLLFLVTFVMNSLTGFVTKKLRRLFPVHPNAVASLLYIVIISAMVIGITNYVPKIITQVTDLINTIVKFLDTNKDDQIAQKLTEAINTFKYENYVDKAFHYISKLGEWLEIILVVILLSFFFILQKGAILRFTSKFKTSKVGGLYEEMEYFGKKFVDSFGKVIEVQLIIAIVNTVLTMIGLWILGFPYLFILTILVFLLSLIPVAGVVISFIPISVIAYQTGGWVLVIWTVVMILIIHAVETYVLNPRLMAHKTKLPMFYTFVILVFSQHYFGIWGLILGIPVFMFLLDILEVKTDDEKILQE</sequence>
<evidence type="ECO:0000313" key="7">
    <source>
        <dbReference type="EMBL" id="THF73952.1"/>
    </source>
</evidence>
<evidence type="ECO:0000313" key="8">
    <source>
        <dbReference type="Proteomes" id="UP000310636"/>
    </source>
</evidence>
<proteinExistence type="inferred from homology"/>
<evidence type="ECO:0000256" key="1">
    <source>
        <dbReference type="ARBA" id="ARBA00004141"/>
    </source>
</evidence>
<keyword evidence="3 6" id="KW-0812">Transmembrane</keyword>
<gene>
    <name evidence="7" type="ORF">E6C55_27165</name>
</gene>
<dbReference type="RefSeq" id="WP_136372985.1">
    <property type="nucleotide sequence ID" value="NZ_SSOB01000047.1"/>
</dbReference>
<accession>A0A4S4BJQ7</accession>
<feature type="transmembrane region" description="Helical" evidence="6">
    <location>
        <begin position="225"/>
        <end position="248"/>
    </location>
</feature>
<feature type="transmembrane region" description="Helical" evidence="6">
    <location>
        <begin position="12"/>
        <end position="29"/>
    </location>
</feature>
<evidence type="ECO:0000256" key="2">
    <source>
        <dbReference type="ARBA" id="ARBA00009773"/>
    </source>
</evidence>
<feature type="transmembrane region" description="Helical" evidence="6">
    <location>
        <begin position="260"/>
        <end position="282"/>
    </location>
</feature>
<dbReference type="InterPro" id="IPR002549">
    <property type="entry name" value="AI-2E-like"/>
</dbReference>
<dbReference type="OrthoDB" id="9772136at2"/>
<dbReference type="AlphaFoldDB" id="A0A4S4BJQ7"/>
<dbReference type="GO" id="GO:0055085">
    <property type="term" value="P:transmembrane transport"/>
    <property type="evidence" value="ECO:0007669"/>
    <property type="project" value="TreeGrafter"/>
</dbReference>
<feature type="transmembrane region" description="Helical" evidence="6">
    <location>
        <begin position="66"/>
        <end position="88"/>
    </location>
</feature>
<feature type="transmembrane region" description="Helical" evidence="6">
    <location>
        <begin position="294"/>
        <end position="327"/>
    </location>
</feature>
<comment type="caution">
    <text evidence="7">The sequence shown here is derived from an EMBL/GenBank/DDBJ whole genome shotgun (WGS) entry which is preliminary data.</text>
</comment>
<dbReference type="PANTHER" id="PTHR21716:SF62">
    <property type="entry name" value="TRANSPORT PROTEIN YDBI-RELATED"/>
    <property type="match status" value="1"/>
</dbReference>
<dbReference type="Pfam" id="PF01594">
    <property type="entry name" value="AI-2E_transport"/>
    <property type="match status" value="1"/>
</dbReference>
<reference evidence="7 8" key="1">
    <citation type="submission" date="2019-04" db="EMBL/GenBank/DDBJ databases">
        <title>Cohnella sp. nov. isolated from preserved vegetables.</title>
        <authorList>
            <person name="Lin S.-Y."/>
            <person name="Hung M.-H."/>
            <person name="Young C.-C."/>
        </authorList>
    </citation>
    <scope>NUCLEOTIDE SEQUENCE [LARGE SCALE GENOMIC DNA]</scope>
    <source>
        <strain evidence="7 8">CC-MHH1044</strain>
    </source>
</reference>
<feature type="transmembrane region" description="Helical" evidence="6">
    <location>
        <begin position="147"/>
        <end position="166"/>
    </location>
</feature>
<dbReference type="PANTHER" id="PTHR21716">
    <property type="entry name" value="TRANSMEMBRANE PROTEIN"/>
    <property type="match status" value="1"/>
</dbReference>
<keyword evidence="8" id="KW-1185">Reference proteome</keyword>
<evidence type="ECO:0000256" key="3">
    <source>
        <dbReference type="ARBA" id="ARBA00022692"/>
    </source>
</evidence>